<dbReference type="AlphaFoldDB" id="A0A328PTT0"/>
<dbReference type="RefSeq" id="WP_112665663.1">
    <property type="nucleotide sequence ID" value="NZ_QKVO01000012.1"/>
</dbReference>
<reference evidence="3" key="1">
    <citation type="submission" date="2018-06" db="EMBL/GenBank/DDBJ databases">
        <authorList>
            <person name="Martinez Ocampo F."/>
            <person name="Quiroz Castaneda R.E."/>
            <person name="Rojas Lopez X."/>
        </authorList>
    </citation>
    <scope>NUCLEOTIDE SEQUENCE [LARGE SCALE GENOMIC DNA]</scope>
    <source>
        <strain evidence="3">INIFAP02</strain>
    </source>
</reference>
<comment type="caution">
    <text evidence="2">The sequence shown here is derived from an EMBL/GenBank/DDBJ whole genome shotgun (WGS) entry which is preliminary data.</text>
</comment>
<proteinExistence type="predicted"/>
<dbReference type="EMBL" id="QKVO01000012">
    <property type="protein sequence ID" value="RAO94891.1"/>
    <property type="molecule type" value="Genomic_DNA"/>
</dbReference>
<accession>A0A328PTT0</accession>
<keyword evidence="3" id="KW-1185">Reference proteome</keyword>
<name>A0A328PTT0_9MOLU</name>
<gene>
    <name evidence="2" type="ORF">DNK47_02555</name>
</gene>
<protein>
    <submittedName>
        <fullName evidence="2">Uncharacterized protein</fullName>
    </submittedName>
</protein>
<organism evidence="2 3">
    <name type="scientific">Mycoplasma wenyonii</name>
    <dbReference type="NCBI Taxonomy" id="65123"/>
    <lineage>
        <taxon>Bacteria</taxon>
        <taxon>Bacillati</taxon>
        <taxon>Mycoplasmatota</taxon>
        <taxon>Mollicutes</taxon>
        <taxon>Mycoplasmataceae</taxon>
        <taxon>Mycoplasma</taxon>
    </lineage>
</organism>
<evidence type="ECO:0000313" key="3">
    <source>
        <dbReference type="Proteomes" id="UP000249762"/>
    </source>
</evidence>
<sequence>MLLLTLGKILTFLIIGGGALSTYHFTNRKKSFISSLRTYSGLAGWNNDCVAPFIMKASGGVELNVENEEEGKKLLNEHHQGQGTIEKCPSYKSSK</sequence>
<evidence type="ECO:0000256" key="1">
    <source>
        <dbReference type="SAM" id="MobiDB-lite"/>
    </source>
</evidence>
<dbReference type="Proteomes" id="UP000249762">
    <property type="component" value="Unassembled WGS sequence"/>
</dbReference>
<feature type="region of interest" description="Disordered" evidence="1">
    <location>
        <begin position="76"/>
        <end position="95"/>
    </location>
</feature>
<evidence type="ECO:0000313" key="2">
    <source>
        <dbReference type="EMBL" id="RAO94891.1"/>
    </source>
</evidence>